<evidence type="ECO:0000256" key="1">
    <source>
        <dbReference type="SAM" id="MobiDB-lite"/>
    </source>
</evidence>
<sequence>MCSTCPNDAASDGKFCVKCGNGFVRDGDECACRGALAQNKGIVDGFCRQCPPGSYGKSGDVFQQNTCVQCPAGSFRNLENDILLAACAMSGEASCPKAVPCQTCPPNTVAREPGATQCVPCPPGTFSYGVGETECLREGGASEPVLFNDPIGLVDDQFDEVEESSQPVPDLDENDMTSSTEPVESPLPQSIVEIEKSLPDFSEELPSASDPEQMMSTEPSPE</sequence>
<reference evidence="2 3" key="1">
    <citation type="journal article" date="2018" name="Mol. Biol. Evol.">
        <title>Analysis of the draft genome of the red seaweed Gracilariopsis chorda provides insights into genome size evolution in Rhodophyta.</title>
        <authorList>
            <person name="Lee J."/>
            <person name="Yang E.C."/>
            <person name="Graf L."/>
            <person name="Yang J.H."/>
            <person name="Qiu H."/>
            <person name="Zel Zion U."/>
            <person name="Chan C.X."/>
            <person name="Stephens T.G."/>
            <person name="Weber A.P.M."/>
            <person name="Boo G.H."/>
            <person name="Boo S.M."/>
            <person name="Kim K.M."/>
            <person name="Shin Y."/>
            <person name="Jung M."/>
            <person name="Lee S.J."/>
            <person name="Yim H.S."/>
            <person name="Lee J.H."/>
            <person name="Bhattacharya D."/>
            <person name="Yoon H.S."/>
        </authorList>
    </citation>
    <scope>NUCLEOTIDE SEQUENCE [LARGE SCALE GENOMIC DNA]</scope>
    <source>
        <strain evidence="2 3">SKKU-2015</strain>
        <tissue evidence="2">Whole body</tissue>
    </source>
</reference>
<evidence type="ECO:0000313" key="2">
    <source>
        <dbReference type="EMBL" id="PXF41999.1"/>
    </source>
</evidence>
<organism evidence="2 3">
    <name type="scientific">Gracilariopsis chorda</name>
    <dbReference type="NCBI Taxonomy" id="448386"/>
    <lineage>
        <taxon>Eukaryota</taxon>
        <taxon>Rhodophyta</taxon>
        <taxon>Florideophyceae</taxon>
        <taxon>Rhodymeniophycidae</taxon>
        <taxon>Gracilariales</taxon>
        <taxon>Gracilariaceae</taxon>
        <taxon>Gracilariopsis</taxon>
    </lineage>
</organism>
<dbReference type="Gene3D" id="2.10.50.10">
    <property type="entry name" value="Tumor Necrosis Factor Receptor, subunit A, domain 2"/>
    <property type="match status" value="1"/>
</dbReference>
<keyword evidence="3" id="KW-1185">Reference proteome</keyword>
<accession>A0A2V3IIW0</accession>
<proteinExistence type="predicted"/>
<dbReference type="Proteomes" id="UP000247409">
    <property type="component" value="Unassembled WGS sequence"/>
</dbReference>
<dbReference type="SMART" id="SM01411">
    <property type="entry name" value="Ephrin_rec_like"/>
    <property type="match status" value="2"/>
</dbReference>
<protein>
    <recommendedName>
        <fullName evidence="4">Tyrosine-protein kinase ephrin type A/B receptor-like domain-containing protein</fullName>
    </recommendedName>
</protein>
<gene>
    <name evidence="2" type="ORF">BWQ96_08306</name>
</gene>
<dbReference type="EMBL" id="NBIV01000181">
    <property type="protein sequence ID" value="PXF41999.1"/>
    <property type="molecule type" value="Genomic_DNA"/>
</dbReference>
<dbReference type="SUPFAM" id="SSF57184">
    <property type="entry name" value="Growth factor receptor domain"/>
    <property type="match status" value="1"/>
</dbReference>
<evidence type="ECO:0008006" key="4">
    <source>
        <dbReference type="Google" id="ProtNLM"/>
    </source>
</evidence>
<dbReference type="InterPro" id="IPR009030">
    <property type="entry name" value="Growth_fac_rcpt_cys_sf"/>
</dbReference>
<dbReference type="OrthoDB" id="439917at2759"/>
<evidence type="ECO:0000313" key="3">
    <source>
        <dbReference type="Proteomes" id="UP000247409"/>
    </source>
</evidence>
<comment type="caution">
    <text evidence="2">The sequence shown here is derived from an EMBL/GenBank/DDBJ whole genome shotgun (WGS) entry which is preliminary data.</text>
</comment>
<name>A0A2V3IIW0_9FLOR</name>
<feature type="region of interest" description="Disordered" evidence="1">
    <location>
        <begin position="160"/>
        <end position="222"/>
    </location>
</feature>
<dbReference type="AlphaFoldDB" id="A0A2V3IIW0"/>